<dbReference type="PANTHER" id="PTHR47959:SF24">
    <property type="entry name" value="ATP-DEPENDENT RNA HELICASE"/>
    <property type="match status" value="1"/>
</dbReference>
<protein>
    <submittedName>
        <fullName evidence="10">Probable ATP-dependent RNA helicase DDX49 isoform X2</fullName>
    </submittedName>
</protein>
<dbReference type="InterPro" id="IPR050079">
    <property type="entry name" value="DEAD_box_RNA_helicase"/>
</dbReference>
<dbReference type="GO" id="GO:0003676">
    <property type="term" value="F:nucleic acid binding"/>
    <property type="evidence" value="ECO:0007669"/>
    <property type="project" value="InterPro"/>
</dbReference>
<dbReference type="InterPro" id="IPR027417">
    <property type="entry name" value="P-loop_NTPase"/>
</dbReference>
<evidence type="ECO:0000259" key="8">
    <source>
        <dbReference type="PROSITE" id="PS51194"/>
    </source>
</evidence>
<dbReference type="CTD" id="35917"/>
<dbReference type="Proteomes" id="UP000504615">
    <property type="component" value="Unplaced"/>
</dbReference>
<dbReference type="OrthoDB" id="10261904at2759"/>
<dbReference type="CDD" id="cd18787">
    <property type="entry name" value="SF2_C_DEAD"/>
    <property type="match status" value="1"/>
</dbReference>
<organism evidence="9 10">
    <name type="scientific">Pogonomyrmex barbatus</name>
    <name type="common">red harvester ant</name>
    <dbReference type="NCBI Taxonomy" id="144034"/>
    <lineage>
        <taxon>Eukaryota</taxon>
        <taxon>Metazoa</taxon>
        <taxon>Ecdysozoa</taxon>
        <taxon>Arthropoda</taxon>
        <taxon>Hexapoda</taxon>
        <taxon>Insecta</taxon>
        <taxon>Pterygota</taxon>
        <taxon>Neoptera</taxon>
        <taxon>Endopterygota</taxon>
        <taxon>Hymenoptera</taxon>
        <taxon>Apocrita</taxon>
        <taxon>Aculeata</taxon>
        <taxon>Formicoidea</taxon>
        <taxon>Formicidae</taxon>
        <taxon>Myrmicinae</taxon>
        <taxon>Pogonomyrmex</taxon>
    </lineage>
</organism>
<dbReference type="InterPro" id="IPR014001">
    <property type="entry name" value="Helicase_ATP-bd"/>
</dbReference>
<evidence type="ECO:0000256" key="6">
    <source>
        <dbReference type="SAM" id="MobiDB-lite"/>
    </source>
</evidence>
<dbReference type="PROSITE" id="PS51192">
    <property type="entry name" value="HELICASE_ATP_BIND_1"/>
    <property type="match status" value="1"/>
</dbReference>
<dbReference type="GO" id="GO:0005829">
    <property type="term" value="C:cytosol"/>
    <property type="evidence" value="ECO:0007669"/>
    <property type="project" value="TreeGrafter"/>
</dbReference>
<evidence type="ECO:0000256" key="2">
    <source>
        <dbReference type="ARBA" id="ARBA00022801"/>
    </source>
</evidence>
<name>A0A8N1S659_9HYME</name>
<dbReference type="SMART" id="SM00490">
    <property type="entry name" value="HELICc"/>
    <property type="match status" value="1"/>
</dbReference>
<feature type="domain" description="Helicase C-terminal" evidence="8">
    <location>
        <begin position="180"/>
        <end position="344"/>
    </location>
</feature>
<keyword evidence="9" id="KW-1185">Reference proteome</keyword>
<dbReference type="GeneID" id="105428508"/>
<keyword evidence="3 5" id="KW-0347">Helicase</keyword>
<dbReference type="SUPFAM" id="SSF52540">
    <property type="entry name" value="P-loop containing nucleoside triphosphate hydrolases"/>
    <property type="match status" value="1"/>
</dbReference>
<evidence type="ECO:0000259" key="7">
    <source>
        <dbReference type="PROSITE" id="PS51192"/>
    </source>
</evidence>
<comment type="similarity">
    <text evidence="5">Belongs to the DEAD box helicase family.</text>
</comment>
<dbReference type="Pfam" id="PF00271">
    <property type="entry name" value="Helicase_C"/>
    <property type="match status" value="1"/>
</dbReference>
<dbReference type="InterPro" id="IPR000629">
    <property type="entry name" value="RNA-helicase_DEAD-box_CS"/>
</dbReference>
<accession>A0A8N1S659</accession>
<dbReference type="GO" id="GO:0003724">
    <property type="term" value="F:RNA helicase activity"/>
    <property type="evidence" value="ECO:0007669"/>
    <property type="project" value="TreeGrafter"/>
</dbReference>
<keyword evidence="2 5" id="KW-0378">Hydrolase</keyword>
<evidence type="ECO:0000256" key="4">
    <source>
        <dbReference type="ARBA" id="ARBA00022840"/>
    </source>
</evidence>
<dbReference type="InterPro" id="IPR011545">
    <property type="entry name" value="DEAD/DEAH_box_helicase_dom"/>
</dbReference>
<dbReference type="AlphaFoldDB" id="A0A8N1S659"/>
<dbReference type="InterPro" id="IPR001650">
    <property type="entry name" value="Helicase_C-like"/>
</dbReference>
<feature type="region of interest" description="Disordered" evidence="6">
    <location>
        <begin position="391"/>
        <end position="411"/>
    </location>
</feature>
<dbReference type="Pfam" id="PF00270">
    <property type="entry name" value="DEAD"/>
    <property type="match status" value="1"/>
</dbReference>
<sequence length="411" mass="46261">MGEDCIGCAKTGSGKTLAFALPILQKLCEDPYGIFALVLTPTRELAFQIADQFAAIGKAINLKKCVIVGGMDMMVQGLELSKRPHIVVATPGRLADHLDSCDTFSLQKIKFLVLDEADRLLGGHFDEQLKKIFSALPKQKQVLLFSATMTDALDKVKQIASDKVFLWEEKDDGGIATVRELDQRYVLCPKDVLDSYLVEVIRTFRATNKNGSIMIFTDTCKHCQLLSMTLNDVGFTNVALHAMIKQKERLAALNRFKSDHVQILIATDVAARGLDIPTVELVINHVIPNVPKEYIHRVGRTARAGRNGMAISLITPHDIKLLHAIEDTVGTKLTEYKVDDKKIVTILTQISVAKREAEIRLDETDFYEKKMINKRKKLILEGYESDETQELDNINDIREKRKKRKERKKKS</sequence>
<dbReference type="GO" id="GO:0005524">
    <property type="term" value="F:ATP binding"/>
    <property type="evidence" value="ECO:0007669"/>
    <property type="project" value="UniProtKB-KW"/>
</dbReference>
<dbReference type="GO" id="GO:0016787">
    <property type="term" value="F:hydrolase activity"/>
    <property type="evidence" value="ECO:0007669"/>
    <property type="project" value="UniProtKB-KW"/>
</dbReference>
<dbReference type="PROSITE" id="PS00039">
    <property type="entry name" value="DEAD_ATP_HELICASE"/>
    <property type="match status" value="1"/>
</dbReference>
<keyword evidence="4 5" id="KW-0067">ATP-binding</keyword>
<dbReference type="CDD" id="cd17955">
    <property type="entry name" value="DEADc_DDX49"/>
    <property type="match status" value="1"/>
</dbReference>
<evidence type="ECO:0000256" key="5">
    <source>
        <dbReference type="RuleBase" id="RU000492"/>
    </source>
</evidence>
<dbReference type="RefSeq" id="XP_025074379.1">
    <property type="nucleotide sequence ID" value="XM_025218594.1"/>
</dbReference>
<evidence type="ECO:0000313" key="10">
    <source>
        <dbReference type="RefSeq" id="XP_025074379.1"/>
    </source>
</evidence>
<keyword evidence="1 5" id="KW-0547">Nucleotide-binding</keyword>
<feature type="compositionally biased region" description="Basic residues" evidence="6">
    <location>
        <begin position="400"/>
        <end position="411"/>
    </location>
</feature>
<dbReference type="PANTHER" id="PTHR47959">
    <property type="entry name" value="ATP-DEPENDENT RNA HELICASE RHLE-RELATED"/>
    <property type="match status" value="1"/>
</dbReference>
<proteinExistence type="inferred from homology"/>
<evidence type="ECO:0000313" key="9">
    <source>
        <dbReference type="Proteomes" id="UP000504615"/>
    </source>
</evidence>
<gene>
    <name evidence="10" type="primary">LOC105428508</name>
</gene>
<evidence type="ECO:0000256" key="1">
    <source>
        <dbReference type="ARBA" id="ARBA00022741"/>
    </source>
</evidence>
<dbReference type="Gene3D" id="3.40.50.300">
    <property type="entry name" value="P-loop containing nucleotide triphosphate hydrolases"/>
    <property type="match status" value="2"/>
</dbReference>
<reference evidence="10" key="1">
    <citation type="submission" date="2025-08" db="UniProtKB">
        <authorList>
            <consortium name="RefSeq"/>
        </authorList>
    </citation>
    <scope>IDENTIFICATION</scope>
</reference>
<feature type="domain" description="Helicase ATP-binding" evidence="7">
    <location>
        <begin position="1"/>
        <end position="167"/>
    </location>
</feature>
<evidence type="ECO:0000256" key="3">
    <source>
        <dbReference type="ARBA" id="ARBA00022806"/>
    </source>
</evidence>
<dbReference type="SMART" id="SM00487">
    <property type="entry name" value="DEXDc"/>
    <property type="match status" value="1"/>
</dbReference>
<dbReference type="PROSITE" id="PS51194">
    <property type="entry name" value="HELICASE_CTER"/>
    <property type="match status" value="1"/>
</dbReference>